<evidence type="ECO:0000313" key="2">
    <source>
        <dbReference type="Proteomes" id="UP000199041"/>
    </source>
</evidence>
<keyword evidence="2" id="KW-1185">Reference proteome</keyword>
<evidence type="ECO:0000313" key="1">
    <source>
        <dbReference type="EMBL" id="SDZ81953.1"/>
    </source>
</evidence>
<protein>
    <submittedName>
        <fullName evidence="1">Uncharacterized protein</fullName>
    </submittedName>
</protein>
<name>A0A1H3W4E0_9BACT</name>
<reference evidence="1 2" key="1">
    <citation type="submission" date="2016-10" db="EMBL/GenBank/DDBJ databases">
        <authorList>
            <person name="de Groot N.N."/>
        </authorList>
    </citation>
    <scope>NUCLEOTIDE SEQUENCE [LARGE SCALE GENOMIC DNA]</scope>
    <source>
        <strain evidence="1 2">Vu-144</strain>
    </source>
</reference>
<dbReference type="RefSeq" id="WP_091393053.1">
    <property type="nucleotide sequence ID" value="NZ_FNQY01000002.1"/>
</dbReference>
<dbReference type="STRING" id="551991.SAMN05192529_102124"/>
<proteinExistence type="predicted"/>
<dbReference type="Proteomes" id="UP000199041">
    <property type="component" value="Unassembled WGS sequence"/>
</dbReference>
<dbReference type="EMBL" id="FNQY01000002">
    <property type="protein sequence ID" value="SDZ81953.1"/>
    <property type="molecule type" value="Genomic_DNA"/>
</dbReference>
<gene>
    <name evidence="1" type="ORF">SAMN05192529_102124</name>
</gene>
<dbReference type="AlphaFoldDB" id="A0A1H3W4E0"/>
<organism evidence="1 2">
    <name type="scientific">Arachidicoccus rhizosphaerae</name>
    <dbReference type="NCBI Taxonomy" id="551991"/>
    <lineage>
        <taxon>Bacteria</taxon>
        <taxon>Pseudomonadati</taxon>
        <taxon>Bacteroidota</taxon>
        <taxon>Chitinophagia</taxon>
        <taxon>Chitinophagales</taxon>
        <taxon>Chitinophagaceae</taxon>
        <taxon>Arachidicoccus</taxon>
    </lineage>
</organism>
<sequence length="75" mass="8362">MTVNPNDPVFPCTEYGDTDISISTGVPIKLEIAARFHAALLTDTNYGYQDPEDRARVAMREADALINEYNKQEGK</sequence>
<accession>A0A1H3W4E0</accession>